<sequence>MHSVLLGVARTVTGLWLNSENHEKHWYIGRSTKQIDELLLKIKPPCSVPRVPRSVTLRKFWKAHEWYMWLFYYSLPVLKGVLPEPLLNHWSKLVKGVSLLLGENITRDQITESEALLTDFVKDMEVYYGEDKMSFNVYLCLHLPRSVVNWGPLWAHSAFVFESYNAKLLDMIKSTQGVALQIVKTFWLQKALPFYGQTIMKDASNECKEIFETLTRPEQLKHVTRTRDITALDRPKVQLLRRDDYMALSRYRVQRSRVKYFQRIIANGEVFHSEDYSRVFKRNSFTVMLNDDDQHFFLALNDS</sequence>
<reference evidence="1 2" key="1">
    <citation type="submission" date="2022-01" db="EMBL/GenBank/DDBJ databases">
        <title>A high-quality chromosome-level genome assembly of rohu carp, Labeo rohita.</title>
        <authorList>
            <person name="Arick M.A. II"/>
            <person name="Hsu C.-Y."/>
            <person name="Magbanua Z."/>
            <person name="Pechanova O."/>
            <person name="Grover C."/>
            <person name="Miller E."/>
            <person name="Thrash A."/>
            <person name="Ezzel L."/>
            <person name="Alam S."/>
            <person name="Benzie J."/>
            <person name="Hamilton M."/>
            <person name="Karsi A."/>
            <person name="Lawrence M.L."/>
            <person name="Peterson D.G."/>
        </authorList>
    </citation>
    <scope>NUCLEOTIDE SEQUENCE [LARGE SCALE GENOMIC DNA]</scope>
    <source>
        <strain evidence="2">BAU-BD-2019</strain>
        <tissue evidence="1">Blood</tissue>
    </source>
</reference>
<evidence type="ECO:0000313" key="1">
    <source>
        <dbReference type="EMBL" id="KAI2645226.1"/>
    </source>
</evidence>
<dbReference type="Proteomes" id="UP000830375">
    <property type="component" value="Unassembled WGS sequence"/>
</dbReference>
<dbReference type="EMBL" id="JACTAM010002305">
    <property type="protein sequence ID" value="KAI2645226.1"/>
    <property type="molecule type" value="Genomic_DNA"/>
</dbReference>
<dbReference type="PANTHER" id="PTHR46579">
    <property type="entry name" value="F5/8 TYPE C DOMAIN-CONTAINING PROTEIN-RELATED"/>
    <property type="match status" value="1"/>
</dbReference>
<dbReference type="PANTHER" id="PTHR46579:SF1">
    <property type="entry name" value="F5_8 TYPE C DOMAIN-CONTAINING PROTEIN"/>
    <property type="match status" value="1"/>
</dbReference>
<protein>
    <submittedName>
        <fullName evidence="1">Na(+)/H(+) antiporter subunit D</fullName>
    </submittedName>
</protein>
<gene>
    <name evidence="1" type="ORF">H4Q32_028354</name>
</gene>
<organism evidence="1 2">
    <name type="scientific">Labeo rohita</name>
    <name type="common">Indian major carp</name>
    <name type="synonym">Cyprinus rohita</name>
    <dbReference type="NCBI Taxonomy" id="84645"/>
    <lineage>
        <taxon>Eukaryota</taxon>
        <taxon>Metazoa</taxon>
        <taxon>Chordata</taxon>
        <taxon>Craniata</taxon>
        <taxon>Vertebrata</taxon>
        <taxon>Euteleostomi</taxon>
        <taxon>Actinopterygii</taxon>
        <taxon>Neopterygii</taxon>
        <taxon>Teleostei</taxon>
        <taxon>Ostariophysi</taxon>
        <taxon>Cypriniformes</taxon>
        <taxon>Cyprinidae</taxon>
        <taxon>Labeoninae</taxon>
        <taxon>Labeonini</taxon>
        <taxon>Labeo</taxon>
    </lineage>
</organism>
<keyword evidence="2" id="KW-1185">Reference proteome</keyword>
<proteinExistence type="predicted"/>
<evidence type="ECO:0000313" key="2">
    <source>
        <dbReference type="Proteomes" id="UP000830375"/>
    </source>
</evidence>
<accession>A0ABQ8L4V8</accession>
<comment type="caution">
    <text evidence="1">The sequence shown here is derived from an EMBL/GenBank/DDBJ whole genome shotgun (WGS) entry which is preliminary data.</text>
</comment>
<name>A0ABQ8L4V8_LABRO</name>